<comment type="caution">
    <text evidence="3">The sequence shown here is derived from an EMBL/GenBank/DDBJ whole genome shotgun (WGS) entry which is preliminary data.</text>
</comment>
<feature type="non-terminal residue" evidence="3">
    <location>
        <position position="174"/>
    </location>
</feature>
<keyword evidence="2" id="KW-0472">Membrane</keyword>
<organism evidence="3 4">
    <name type="scientific">Triparma retinervis</name>
    <dbReference type="NCBI Taxonomy" id="2557542"/>
    <lineage>
        <taxon>Eukaryota</taxon>
        <taxon>Sar</taxon>
        <taxon>Stramenopiles</taxon>
        <taxon>Ochrophyta</taxon>
        <taxon>Bolidophyceae</taxon>
        <taxon>Parmales</taxon>
        <taxon>Triparmaceae</taxon>
        <taxon>Triparma</taxon>
    </lineage>
</organism>
<gene>
    <name evidence="3" type="ORF">TrRE_jg12174</name>
</gene>
<protein>
    <submittedName>
        <fullName evidence="3">Uncharacterized protein</fullName>
    </submittedName>
</protein>
<name>A0A9W7A008_9STRA</name>
<sequence>MGNRASSSNSSSSGLVPKSPLSSISTIHGSKSDRWSKFGLAFLAITIPLGTVLLTLVPSGIDSEKEFYDQGTGIATAFWVLILVSMVKTNQFIVKLTHVWGLEFLANELRTSNILIQWSGGVDKARWKGSLSDALSLLCYMGCAAELFLEGKTTAAMALGLQMGFTMRNSLELQ</sequence>
<keyword evidence="2" id="KW-0812">Transmembrane</keyword>
<reference evidence="3" key="1">
    <citation type="submission" date="2022-07" db="EMBL/GenBank/DDBJ databases">
        <title>Genome analysis of Parmales, a sister group of diatoms, reveals the evolutionary specialization of diatoms from phago-mixotrophs to photoautotrophs.</title>
        <authorList>
            <person name="Ban H."/>
            <person name="Sato S."/>
            <person name="Yoshikawa S."/>
            <person name="Kazumasa Y."/>
            <person name="Nakamura Y."/>
            <person name="Ichinomiya M."/>
            <person name="Saitoh K."/>
            <person name="Sato N."/>
            <person name="Blanc-Mathieu R."/>
            <person name="Endo H."/>
            <person name="Kuwata A."/>
            <person name="Ogata H."/>
        </authorList>
    </citation>
    <scope>NUCLEOTIDE SEQUENCE</scope>
</reference>
<dbReference type="AlphaFoldDB" id="A0A9W7A008"/>
<evidence type="ECO:0000313" key="4">
    <source>
        <dbReference type="Proteomes" id="UP001165082"/>
    </source>
</evidence>
<evidence type="ECO:0000256" key="2">
    <source>
        <dbReference type="SAM" id="Phobius"/>
    </source>
</evidence>
<feature type="region of interest" description="Disordered" evidence="1">
    <location>
        <begin position="1"/>
        <end position="21"/>
    </location>
</feature>
<feature type="transmembrane region" description="Helical" evidence="2">
    <location>
        <begin position="38"/>
        <end position="61"/>
    </location>
</feature>
<keyword evidence="4" id="KW-1185">Reference proteome</keyword>
<dbReference type="OrthoDB" id="202061at2759"/>
<dbReference type="Proteomes" id="UP001165082">
    <property type="component" value="Unassembled WGS sequence"/>
</dbReference>
<feature type="transmembrane region" description="Helical" evidence="2">
    <location>
        <begin position="67"/>
        <end position="87"/>
    </location>
</feature>
<evidence type="ECO:0000313" key="3">
    <source>
        <dbReference type="EMBL" id="GMH60188.1"/>
    </source>
</evidence>
<dbReference type="EMBL" id="BRXZ01003700">
    <property type="protein sequence ID" value="GMH60188.1"/>
    <property type="molecule type" value="Genomic_DNA"/>
</dbReference>
<proteinExistence type="predicted"/>
<keyword evidence="2" id="KW-1133">Transmembrane helix</keyword>
<accession>A0A9W7A008</accession>
<evidence type="ECO:0000256" key="1">
    <source>
        <dbReference type="SAM" id="MobiDB-lite"/>
    </source>
</evidence>